<name>A0A916U8G9_9SPHI</name>
<dbReference type="InterPro" id="IPR050385">
    <property type="entry name" value="Archaeal_FAD_synthase"/>
</dbReference>
<feature type="domain" description="Cytidyltransferase-like" evidence="3">
    <location>
        <begin position="7"/>
        <end position="132"/>
    </location>
</feature>
<dbReference type="Proteomes" id="UP000651668">
    <property type="component" value="Unassembled WGS sequence"/>
</dbReference>
<dbReference type="RefSeq" id="WP_188626519.1">
    <property type="nucleotide sequence ID" value="NZ_BMIL01000005.1"/>
</dbReference>
<sequence>MKRIIGYTTGVFDLFHIGHLNILKRAKSQCDELIVGITTDELCMKLKNKVPVISFDERCSIVESIRVVDRVVAQDRIDELADHELYSFDRIFKGSDWEGSPKWTALEKEFSKKGVEVIYFEYTASTSSTLVRSVLEQKTSA</sequence>
<comment type="caution">
    <text evidence="4">The sequence shown here is derived from an EMBL/GenBank/DDBJ whole genome shotgun (WGS) entry which is preliminary data.</text>
</comment>
<dbReference type="PANTHER" id="PTHR43793:SF1">
    <property type="entry name" value="FAD SYNTHASE"/>
    <property type="match status" value="1"/>
</dbReference>
<protein>
    <submittedName>
        <fullName evidence="4">Cytidyltransferase</fullName>
    </submittedName>
</protein>
<evidence type="ECO:0000256" key="1">
    <source>
        <dbReference type="ARBA" id="ARBA00022679"/>
    </source>
</evidence>
<reference evidence="4" key="1">
    <citation type="journal article" date="2014" name="Int. J. Syst. Evol. Microbiol.">
        <title>Complete genome sequence of Corynebacterium casei LMG S-19264T (=DSM 44701T), isolated from a smear-ripened cheese.</title>
        <authorList>
            <consortium name="US DOE Joint Genome Institute (JGI-PGF)"/>
            <person name="Walter F."/>
            <person name="Albersmeier A."/>
            <person name="Kalinowski J."/>
            <person name="Ruckert C."/>
        </authorList>
    </citation>
    <scope>NUCLEOTIDE SEQUENCE</scope>
    <source>
        <strain evidence="4">CGMCC 1.15343</strain>
    </source>
</reference>
<dbReference type="AlphaFoldDB" id="A0A916U8G9"/>
<dbReference type="PANTHER" id="PTHR43793">
    <property type="entry name" value="FAD SYNTHASE"/>
    <property type="match status" value="1"/>
</dbReference>
<evidence type="ECO:0000256" key="2">
    <source>
        <dbReference type="ARBA" id="ARBA00022695"/>
    </source>
</evidence>
<dbReference type="NCBIfam" id="TIGR00125">
    <property type="entry name" value="cyt_tran_rel"/>
    <property type="match status" value="1"/>
</dbReference>
<evidence type="ECO:0000313" key="4">
    <source>
        <dbReference type="EMBL" id="GGC64521.1"/>
    </source>
</evidence>
<dbReference type="Gene3D" id="3.40.50.620">
    <property type="entry name" value="HUPs"/>
    <property type="match status" value="1"/>
</dbReference>
<keyword evidence="2" id="KW-0548">Nucleotidyltransferase</keyword>
<gene>
    <name evidence="4" type="ORF">GCM10011387_17670</name>
</gene>
<dbReference type="InterPro" id="IPR004821">
    <property type="entry name" value="Cyt_trans-like"/>
</dbReference>
<organism evidence="4 5">
    <name type="scientific">Pedobacter quisquiliarum</name>
    <dbReference type="NCBI Taxonomy" id="1834438"/>
    <lineage>
        <taxon>Bacteria</taxon>
        <taxon>Pseudomonadati</taxon>
        <taxon>Bacteroidota</taxon>
        <taxon>Sphingobacteriia</taxon>
        <taxon>Sphingobacteriales</taxon>
        <taxon>Sphingobacteriaceae</taxon>
        <taxon>Pedobacter</taxon>
    </lineage>
</organism>
<keyword evidence="5" id="KW-1185">Reference proteome</keyword>
<accession>A0A916U8G9</accession>
<dbReference type="GO" id="GO:0016779">
    <property type="term" value="F:nucleotidyltransferase activity"/>
    <property type="evidence" value="ECO:0007669"/>
    <property type="project" value="UniProtKB-KW"/>
</dbReference>
<dbReference type="Pfam" id="PF01467">
    <property type="entry name" value="CTP_transf_like"/>
    <property type="match status" value="1"/>
</dbReference>
<proteinExistence type="predicted"/>
<reference evidence="4" key="2">
    <citation type="submission" date="2020-09" db="EMBL/GenBank/DDBJ databases">
        <authorList>
            <person name="Sun Q."/>
            <person name="Zhou Y."/>
        </authorList>
    </citation>
    <scope>NUCLEOTIDE SEQUENCE</scope>
    <source>
        <strain evidence="4">CGMCC 1.15343</strain>
    </source>
</reference>
<dbReference type="InterPro" id="IPR014729">
    <property type="entry name" value="Rossmann-like_a/b/a_fold"/>
</dbReference>
<evidence type="ECO:0000313" key="5">
    <source>
        <dbReference type="Proteomes" id="UP000651668"/>
    </source>
</evidence>
<dbReference type="EMBL" id="BMIL01000005">
    <property type="protein sequence ID" value="GGC64521.1"/>
    <property type="molecule type" value="Genomic_DNA"/>
</dbReference>
<evidence type="ECO:0000259" key="3">
    <source>
        <dbReference type="Pfam" id="PF01467"/>
    </source>
</evidence>
<keyword evidence="1" id="KW-0808">Transferase</keyword>
<dbReference type="SUPFAM" id="SSF52374">
    <property type="entry name" value="Nucleotidylyl transferase"/>
    <property type="match status" value="1"/>
</dbReference>